<dbReference type="InterPro" id="IPR003959">
    <property type="entry name" value="ATPase_AAA_core"/>
</dbReference>
<dbReference type="CDD" id="cd19481">
    <property type="entry name" value="RecA-like_protease"/>
    <property type="match status" value="1"/>
</dbReference>
<dbReference type="RefSeq" id="WP_308459061.1">
    <property type="nucleotide sequence ID" value="NZ_JAJEPS010000004.1"/>
</dbReference>
<evidence type="ECO:0000313" key="5">
    <source>
        <dbReference type="EMBL" id="MCC2125715.1"/>
    </source>
</evidence>
<gene>
    <name evidence="5" type="ORF">LKD36_05915</name>
</gene>
<dbReference type="EMBL" id="JAJEPS010000004">
    <property type="protein sequence ID" value="MCC2125715.1"/>
    <property type="molecule type" value="Genomic_DNA"/>
</dbReference>
<dbReference type="Proteomes" id="UP001198220">
    <property type="component" value="Unassembled WGS sequence"/>
</dbReference>
<proteinExistence type="inferred from homology"/>
<dbReference type="GO" id="GO:0005524">
    <property type="term" value="F:ATP binding"/>
    <property type="evidence" value="ECO:0007669"/>
    <property type="project" value="UniProtKB-KW"/>
</dbReference>
<sequence>MNYAEILSRRLKKAGRDFAKGQAVDKKEQLQAVLREIMQEGQDTGTFFPWTEAVRRLNMEEMEQLLLCASWGLCAVEGSISAETFRKLYMEIYEEEPENTASLPTWYRPADGRIVLAEVMFSFLEGKSPELPSGVKLVLPREEHSYGTESILEDGKKIFRLAEKRGGSLIFCLTGEKGSGRTFLMEQLAAEEGMTLLLMDGDRFQGGRRELNDCILCTALYDSFFCIRMGKEEREGLLQDLADCFTFFGMIRDADRPLTERTEGAVLTRSTERPDRQLKEQMAEDILGEIWHTLPETMKKAQIAGRQLPTGTYLQYLKNIRAEAESGMTIENTVLLPAAGTRLQLLPATRSFAELKLPAAQYQKLQQICRMISAKEQVLEQWGFGQKFSYGNGISILFYGAPGTGKTMAAQVMANELGMPLYRVDLSQLISKYIGETQKNIGRIFEEADKCDCILLFDEADAIFTKRSDVSDAQDRYSNAETAYLLQRIEQYSGVSILATNLLQNFDDAFRRRISYMVHFPMPDAALRKELWESIFPKDTPVAGEVDALMLAQAFELSGASIKNAALHGALLAASEGVPVGMKHLLGGIENEYGKQGKNFSTSQRELLEAFL</sequence>
<keyword evidence="2" id="KW-0547">Nucleotide-binding</keyword>
<evidence type="ECO:0000256" key="3">
    <source>
        <dbReference type="ARBA" id="ARBA00022840"/>
    </source>
</evidence>
<evidence type="ECO:0000256" key="1">
    <source>
        <dbReference type="ARBA" id="ARBA00006914"/>
    </source>
</evidence>
<keyword evidence="6" id="KW-1185">Reference proteome</keyword>
<dbReference type="AlphaFoldDB" id="A0AAE3A9K1"/>
<name>A0AAE3A9K1_9FIRM</name>
<comment type="caution">
    <text evidence="5">The sequence shown here is derived from an EMBL/GenBank/DDBJ whole genome shotgun (WGS) entry which is preliminary data.</text>
</comment>
<comment type="similarity">
    <text evidence="1">Belongs to the AAA ATPase family.</text>
</comment>
<evidence type="ECO:0000313" key="6">
    <source>
        <dbReference type="Proteomes" id="UP001198220"/>
    </source>
</evidence>
<dbReference type="PANTHER" id="PTHR23073">
    <property type="entry name" value="26S PROTEASOME REGULATORY SUBUNIT"/>
    <property type="match status" value="1"/>
</dbReference>
<keyword evidence="3 5" id="KW-0067">ATP-binding</keyword>
<dbReference type="Pfam" id="PF00004">
    <property type="entry name" value="AAA"/>
    <property type="match status" value="1"/>
</dbReference>
<feature type="domain" description="AAA+ ATPase" evidence="4">
    <location>
        <begin position="392"/>
        <end position="524"/>
    </location>
</feature>
<evidence type="ECO:0000256" key="2">
    <source>
        <dbReference type="ARBA" id="ARBA00022741"/>
    </source>
</evidence>
<organism evidence="5 6">
    <name type="scientific">Hominiventricola filiformis</name>
    <dbReference type="NCBI Taxonomy" id="2885352"/>
    <lineage>
        <taxon>Bacteria</taxon>
        <taxon>Bacillati</taxon>
        <taxon>Bacillota</taxon>
        <taxon>Clostridia</taxon>
        <taxon>Lachnospirales</taxon>
        <taxon>Lachnospiraceae</taxon>
        <taxon>Hominiventricola</taxon>
    </lineage>
</organism>
<dbReference type="SMART" id="SM00382">
    <property type="entry name" value="AAA"/>
    <property type="match status" value="1"/>
</dbReference>
<protein>
    <submittedName>
        <fullName evidence="5">ATP-binding protein</fullName>
    </submittedName>
</protein>
<dbReference type="InterPro" id="IPR050221">
    <property type="entry name" value="26S_Proteasome_ATPase"/>
</dbReference>
<dbReference type="SUPFAM" id="SSF52540">
    <property type="entry name" value="P-loop containing nucleoside triphosphate hydrolases"/>
    <property type="match status" value="1"/>
</dbReference>
<evidence type="ECO:0000259" key="4">
    <source>
        <dbReference type="SMART" id="SM00382"/>
    </source>
</evidence>
<reference evidence="5 6" key="1">
    <citation type="submission" date="2021-10" db="EMBL/GenBank/DDBJ databases">
        <title>Anaerobic single-cell dispensing facilitates the cultivation of human gut bacteria.</title>
        <authorList>
            <person name="Afrizal A."/>
        </authorList>
    </citation>
    <scope>NUCLEOTIDE SEQUENCE [LARGE SCALE GENOMIC DNA]</scope>
    <source>
        <strain evidence="5 6">CLA-AA-H276</strain>
    </source>
</reference>
<dbReference type="InterPro" id="IPR027417">
    <property type="entry name" value="P-loop_NTPase"/>
</dbReference>
<dbReference type="Gene3D" id="3.40.50.300">
    <property type="entry name" value="P-loop containing nucleotide triphosphate hydrolases"/>
    <property type="match status" value="1"/>
</dbReference>
<dbReference type="GO" id="GO:0016887">
    <property type="term" value="F:ATP hydrolysis activity"/>
    <property type="evidence" value="ECO:0007669"/>
    <property type="project" value="InterPro"/>
</dbReference>
<accession>A0AAE3A9K1</accession>
<dbReference type="InterPro" id="IPR003593">
    <property type="entry name" value="AAA+_ATPase"/>
</dbReference>